<evidence type="ECO:0000256" key="2">
    <source>
        <dbReference type="ARBA" id="ARBA00022490"/>
    </source>
</evidence>
<dbReference type="GO" id="GO:0005829">
    <property type="term" value="C:cytosol"/>
    <property type="evidence" value="ECO:0007669"/>
    <property type="project" value="UniProtKB-UniRule"/>
</dbReference>
<dbReference type="GO" id="GO:0031332">
    <property type="term" value="C:RNAi effector complex"/>
    <property type="evidence" value="ECO:0007669"/>
    <property type="project" value="InterPro"/>
</dbReference>
<feature type="domain" description="Tudor" evidence="5">
    <location>
        <begin position="724"/>
        <end position="785"/>
    </location>
</feature>
<dbReference type="InterPro" id="IPR002999">
    <property type="entry name" value="Tudor"/>
</dbReference>
<comment type="subcellular location">
    <subcellularLocation>
        <location evidence="1 4">Cytoplasm</location>
    </subcellularLocation>
</comment>
<dbReference type="OrthoDB" id="10023235at2759"/>
<evidence type="ECO:0000256" key="4">
    <source>
        <dbReference type="PIRNR" id="PIRNR017179"/>
    </source>
</evidence>
<feature type="domain" description="TNase-like" evidence="6">
    <location>
        <begin position="200"/>
        <end position="333"/>
    </location>
</feature>
<dbReference type="Gene3D" id="2.30.30.140">
    <property type="match status" value="1"/>
</dbReference>
<dbReference type="PIRSF" id="PIRSF017179">
    <property type="entry name" value="RISC-Tudor-SN"/>
    <property type="match status" value="1"/>
</dbReference>
<dbReference type="SUPFAM" id="SSF50199">
    <property type="entry name" value="Staphylococcal nuclease"/>
    <property type="match status" value="5"/>
</dbReference>
<evidence type="ECO:0000259" key="5">
    <source>
        <dbReference type="PROSITE" id="PS50304"/>
    </source>
</evidence>
<keyword evidence="8" id="KW-1185">Reference proteome</keyword>
<dbReference type="PROSITE" id="PS50830">
    <property type="entry name" value="TNASE_3"/>
    <property type="match status" value="4"/>
</dbReference>
<keyword evidence="2 4" id="KW-0963">Cytoplasm</keyword>
<dbReference type="SMART" id="SM00318">
    <property type="entry name" value="SNc"/>
    <property type="match status" value="4"/>
</dbReference>
<dbReference type="Pfam" id="PF00565">
    <property type="entry name" value="SNase"/>
    <property type="match status" value="4"/>
</dbReference>
<dbReference type="InterPro" id="IPR016071">
    <property type="entry name" value="Staphylococal_nuclease_OB-fold"/>
</dbReference>
<feature type="domain" description="TNase-like" evidence="6">
    <location>
        <begin position="38"/>
        <end position="165"/>
    </location>
</feature>
<dbReference type="GO" id="GO:0003723">
    <property type="term" value="F:RNA binding"/>
    <property type="evidence" value="ECO:0007669"/>
    <property type="project" value="UniProtKB-UniRule"/>
</dbReference>
<evidence type="ECO:0000313" key="7">
    <source>
        <dbReference type="EMBL" id="TNV83750.1"/>
    </source>
</evidence>
<dbReference type="PANTHER" id="PTHR12302">
    <property type="entry name" value="EBNA2 BINDING PROTEIN P100"/>
    <property type="match status" value="1"/>
</dbReference>
<dbReference type="GO" id="GO:0005634">
    <property type="term" value="C:nucleus"/>
    <property type="evidence" value="ECO:0007669"/>
    <property type="project" value="TreeGrafter"/>
</dbReference>
<reference evidence="7" key="1">
    <citation type="submission" date="2019-06" db="EMBL/GenBank/DDBJ databases">
        <authorList>
            <person name="Zheng W."/>
        </authorList>
    </citation>
    <scope>NUCLEOTIDE SEQUENCE</scope>
    <source>
        <strain evidence="7">QDHG01</strain>
    </source>
</reference>
<comment type="caution">
    <text evidence="7">The sequence shown here is derived from an EMBL/GenBank/DDBJ whole genome shotgun (WGS) entry which is preliminary data.</text>
</comment>
<dbReference type="FunFam" id="2.30.30.140:FF:000018">
    <property type="entry name" value="Serine/threonine-protein kinase 31"/>
    <property type="match status" value="1"/>
</dbReference>
<evidence type="ECO:0000256" key="1">
    <source>
        <dbReference type="ARBA" id="ARBA00004496"/>
    </source>
</evidence>
<evidence type="ECO:0000259" key="6">
    <source>
        <dbReference type="PROSITE" id="PS50830"/>
    </source>
</evidence>
<proteinExistence type="predicted"/>
<dbReference type="Pfam" id="PF00567">
    <property type="entry name" value="TUDOR"/>
    <property type="match status" value="1"/>
</dbReference>
<protein>
    <submittedName>
        <fullName evidence="7">Uncharacterized protein</fullName>
    </submittedName>
</protein>
<evidence type="ECO:0000256" key="3">
    <source>
        <dbReference type="ARBA" id="ARBA00022737"/>
    </source>
</evidence>
<dbReference type="GO" id="GO:0006402">
    <property type="term" value="P:mRNA catabolic process"/>
    <property type="evidence" value="ECO:0007669"/>
    <property type="project" value="UniProtKB-UniRule"/>
</dbReference>
<gene>
    <name evidence="7" type="ORF">FGO68_gene6175</name>
</gene>
<dbReference type="EMBL" id="RRYP01003509">
    <property type="protein sequence ID" value="TNV83750.1"/>
    <property type="molecule type" value="Genomic_DNA"/>
</dbReference>
<keyword evidence="3" id="KW-0677">Repeat</keyword>
<accession>A0A8J8T6R2</accession>
<dbReference type="GO" id="GO:0004518">
    <property type="term" value="F:nuclease activity"/>
    <property type="evidence" value="ECO:0007669"/>
    <property type="project" value="TreeGrafter"/>
</dbReference>
<evidence type="ECO:0000313" key="8">
    <source>
        <dbReference type="Proteomes" id="UP000785679"/>
    </source>
</evidence>
<feature type="domain" description="TNase-like" evidence="6">
    <location>
        <begin position="351"/>
        <end position="495"/>
    </location>
</feature>
<organism evidence="7 8">
    <name type="scientific">Halteria grandinella</name>
    <dbReference type="NCBI Taxonomy" id="5974"/>
    <lineage>
        <taxon>Eukaryota</taxon>
        <taxon>Sar</taxon>
        <taxon>Alveolata</taxon>
        <taxon>Ciliophora</taxon>
        <taxon>Intramacronucleata</taxon>
        <taxon>Spirotrichea</taxon>
        <taxon>Stichotrichia</taxon>
        <taxon>Sporadotrichida</taxon>
        <taxon>Halteriidae</taxon>
        <taxon>Halteria</taxon>
    </lineage>
</organism>
<dbReference type="PROSITE" id="PS50304">
    <property type="entry name" value="TUDOR"/>
    <property type="match status" value="1"/>
</dbReference>
<dbReference type="PANTHER" id="PTHR12302:SF2">
    <property type="entry name" value="STAPHYLOCOCCAL NUCLEASE DOMAIN-CONTAINING PROTEIN 1"/>
    <property type="match status" value="1"/>
</dbReference>
<dbReference type="Gene3D" id="2.40.50.90">
    <property type="match status" value="5"/>
</dbReference>
<name>A0A8J8T6R2_HALGN</name>
<feature type="domain" description="TNase-like" evidence="6">
    <location>
        <begin position="526"/>
        <end position="660"/>
    </location>
</feature>
<sequence>MKKPANEQLIYLLTMVEKTGASAAKEQQDKITAVIKGALVKAVNSGDYVTLTRGGKDYNVFLASVQAPKIGSSNRVEEPFGFEAREFLRERYIGKKCDFHPEYNYGGRDYGTLIVNGEDAGLQIVQAGLAKVVEKRGALPASSHYDDLVAAQTEAKNKKTHVHATGDQKFLDKHTRNVTYFSDSSYNPAKLLEESKSIDKPLESIVEYVFNASYISVYIHKFQTVAKVSMSFLFTPQTDKGFVAEGKAFVEKMLLHRTIGIRLERYEAGAEGAMGNLYARIFHPAGDIAYEILKNGFSKLNTPKNTDFDAEYYKTLKEAQLIAQSKQVRLWKDFKMGGAGEEKKQQKPSTTDFTGRVVEIHSGDSLTVERDGDFQLIRVYLATVKAPVLMKKPGEEPDAWAWDSKEALRRHSIGKKVRVIMEFSRTVKAGEADRNMDFATILMDKTEKNLSTLLLEKGLLRTNITKSGDNASKYIEDLLAAERKAQESKQGVYSTSPAPIRVFNDLVQNTKKAKDFEAMLMKRPNRKIHGVIEYCFSGMRFKVRLDTENTAIALNLLGVRTMANDKNQPKLLELANDAQQFAKDTLFQRDVTVDIEFADKRGTFFGTVALKNTKEDFGLMLVEQGLGEISIVGNKAPENIEQLEIAQEKAQEEEKGIWQKGMQLGAASSSGGSFKAGERVSVLMTDISDASRFYIRFQAESDYPKIEAEMSRFNPAKQEDLERPVKKGTICAARFKVDDNWYRAKVLASVGKGDYEVQFIDFGNVEVVSGATGDLKRLPEGLLQYAPQAKEASLAFLKVPRIGTELGDEAAKTVQDIAMDQVTDVVIADASGYALQVVLFPSKAEKAWAKSVNATLVKKGLAGIRRQGEDEEDFPAEVGEWYNLEEVARDNQTGIWQYGGAEAYDEDI</sequence>
<dbReference type="SUPFAM" id="SSF63748">
    <property type="entry name" value="Tudor/PWWP/MBT"/>
    <property type="match status" value="1"/>
</dbReference>
<dbReference type="Proteomes" id="UP000785679">
    <property type="component" value="Unassembled WGS sequence"/>
</dbReference>
<dbReference type="SMART" id="SM00333">
    <property type="entry name" value="TUDOR"/>
    <property type="match status" value="1"/>
</dbReference>
<dbReference type="AlphaFoldDB" id="A0A8J8T6R2"/>
<dbReference type="InterPro" id="IPR035437">
    <property type="entry name" value="SNase_OB-fold_sf"/>
</dbReference>
<dbReference type="InterPro" id="IPR016685">
    <property type="entry name" value="Silence_cplx_Nase-comp_TudorSN"/>
</dbReference>
<dbReference type="GO" id="GO:0031047">
    <property type="term" value="P:regulatory ncRNA-mediated gene silencing"/>
    <property type="evidence" value="ECO:0007669"/>
    <property type="project" value="UniProtKB-UniRule"/>
</dbReference>